<proteinExistence type="predicted"/>
<reference evidence="1 2" key="1">
    <citation type="submission" date="2020-05" db="EMBL/GenBank/DDBJ databases">
        <title>Whole genome shotgun sequence of Streptomyces microflavus NBRC 13062.</title>
        <authorList>
            <person name="Komaki H."/>
            <person name="Tamura T."/>
        </authorList>
    </citation>
    <scope>NUCLEOTIDE SEQUENCE [LARGE SCALE GENOMIC DNA]</scope>
    <source>
        <strain evidence="1 2">NBRC 13062</strain>
    </source>
</reference>
<dbReference type="AlphaFoldDB" id="A0A7J0CRX6"/>
<gene>
    <name evidence="1" type="ORF">Smic_37890</name>
</gene>
<accession>A0A7J0CRX6</accession>
<dbReference type="RefSeq" id="WP_032755969.1">
    <property type="nucleotide sequence ID" value="NZ_BMUG01000002.1"/>
</dbReference>
<dbReference type="EMBL" id="BLWD01000001">
    <property type="protein sequence ID" value="GFN05233.1"/>
    <property type="molecule type" value="Genomic_DNA"/>
</dbReference>
<name>A0A7J0CRX6_STRMI</name>
<comment type="caution">
    <text evidence="1">The sequence shown here is derived from an EMBL/GenBank/DDBJ whole genome shotgun (WGS) entry which is preliminary data.</text>
</comment>
<evidence type="ECO:0000313" key="1">
    <source>
        <dbReference type="EMBL" id="GFN05233.1"/>
    </source>
</evidence>
<dbReference type="Proteomes" id="UP000498740">
    <property type="component" value="Unassembled WGS sequence"/>
</dbReference>
<protein>
    <submittedName>
        <fullName evidence="1">Uncharacterized protein</fullName>
    </submittedName>
</protein>
<evidence type="ECO:0000313" key="2">
    <source>
        <dbReference type="Proteomes" id="UP000498740"/>
    </source>
</evidence>
<organism evidence="1 2">
    <name type="scientific">Streptomyces microflavus</name>
    <name type="common">Streptomyces lipmanii</name>
    <dbReference type="NCBI Taxonomy" id="1919"/>
    <lineage>
        <taxon>Bacteria</taxon>
        <taxon>Bacillati</taxon>
        <taxon>Actinomycetota</taxon>
        <taxon>Actinomycetes</taxon>
        <taxon>Kitasatosporales</taxon>
        <taxon>Streptomycetaceae</taxon>
        <taxon>Streptomyces</taxon>
    </lineage>
</organism>
<sequence>MNDVKTTMAPPLYVVNPPVPPKPFKNCDVCDALVRQRSEAGTIGDWSKVTDTNVEIGRHHSRRHR</sequence>